<comment type="caution">
    <text evidence="2">The sequence shown here is derived from an EMBL/GenBank/DDBJ whole genome shotgun (WGS) entry which is preliminary data.</text>
</comment>
<evidence type="ECO:0000313" key="3">
    <source>
        <dbReference type="Proteomes" id="UP000680206"/>
    </source>
</evidence>
<feature type="transmembrane region" description="Helical" evidence="1">
    <location>
        <begin position="44"/>
        <end position="64"/>
    </location>
</feature>
<feature type="transmembrane region" description="Helical" evidence="1">
    <location>
        <begin position="17"/>
        <end position="38"/>
    </location>
</feature>
<keyword evidence="1" id="KW-1133">Transmembrane helix</keyword>
<evidence type="ECO:0000313" key="2">
    <source>
        <dbReference type="EMBL" id="MBO2460421.1"/>
    </source>
</evidence>
<protein>
    <recommendedName>
        <fullName evidence="4">DUF3592 domain-containing protein</fullName>
    </recommendedName>
</protein>
<proteinExistence type="predicted"/>
<keyword evidence="1" id="KW-0472">Membrane</keyword>
<name>A0ABS3RUH9_9ACTN</name>
<organism evidence="2 3">
    <name type="scientific">Actinomadura violacea</name>
    <dbReference type="NCBI Taxonomy" id="2819934"/>
    <lineage>
        <taxon>Bacteria</taxon>
        <taxon>Bacillati</taxon>
        <taxon>Actinomycetota</taxon>
        <taxon>Actinomycetes</taxon>
        <taxon>Streptosporangiales</taxon>
        <taxon>Thermomonosporaceae</taxon>
        <taxon>Actinomadura</taxon>
    </lineage>
</organism>
<evidence type="ECO:0008006" key="4">
    <source>
        <dbReference type="Google" id="ProtNLM"/>
    </source>
</evidence>
<dbReference type="EMBL" id="JAGEPF010000014">
    <property type="protein sequence ID" value="MBO2460421.1"/>
    <property type="molecule type" value="Genomic_DNA"/>
</dbReference>
<dbReference type="RefSeq" id="WP_208243818.1">
    <property type="nucleotide sequence ID" value="NZ_JAGEPF010000014.1"/>
</dbReference>
<keyword evidence="1" id="KW-0812">Transmembrane</keyword>
<evidence type="ECO:0000256" key="1">
    <source>
        <dbReference type="SAM" id="Phobius"/>
    </source>
</evidence>
<accession>A0ABS3RUH9</accession>
<keyword evidence="3" id="KW-1185">Reference proteome</keyword>
<gene>
    <name evidence="2" type="ORF">J4709_22835</name>
</gene>
<feature type="transmembrane region" description="Helical" evidence="1">
    <location>
        <begin position="150"/>
        <end position="179"/>
    </location>
</feature>
<sequence length="184" mass="19697">MVPVGKRSHDRRRTARWAGWAALASYFIAVAIVGGWSLAVAGGAALGAGALCGLLAYVTGVMAWERLRAFGGGLVKAEYSKTVRVYRPAGKLETNWQQRYVHVNAAGRTLTGTRFCSYEGSKARPQRRFWVANGRRPGLQPFWQTLFSPALLFITVPTALAVPAFVLAAVPGALIAAIIGVPQG</sequence>
<reference evidence="2 3" key="1">
    <citation type="submission" date="2021-03" db="EMBL/GenBank/DDBJ databases">
        <title>Actinomadura violae sp. nov., isolated from lichen in Thailand.</title>
        <authorList>
            <person name="Kanchanasin P."/>
            <person name="Saeng-In P."/>
            <person name="Phongsopitanun W."/>
            <person name="Yuki M."/>
            <person name="Kudo T."/>
            <person name="Ohkuma M."/>
            <person name="Tanasupawat S."/>
        </authorList>
    </citation>
    <scope>NUCLEOTIDE SEQUENCE [LARGE SCALE GENOMIC DNA]</scope>
    <source>
        <strain evidence="2 3">LCR2-06</strain>
    </source>
</reference>
<dbReference type="Proteomes" id="UP000680206">
    <property type="component" value="Unassembled WGS sequence"/>
</dbReference>